<dbReference type="GO" id="GO:0042586">
    <property type="term" value="F:peptide deformylase activity"/>
    <property type="evidence" value="ECO:0007669"/>
    <property type="project" value="UniProtKB-EC"/>
</dbReference>
<feature type="binding site" evidence="3">
    <location>
        <position position="88"/>
    </location>
    <ligand>
        <name>Fe cation</name>
        <dbReference type="ChEBI" id="CHEBI:24875"/>
    </ligand>
</feature>
<sequence>MALRNIRKYGDEILRKKSRKVDNIDDRIITIINDMEETLYSANGVGLAAPQIGILKRIVVIDVGDGIIKLINPEIIETEGSYVDVEGCLSIPGRQEKVERPYRVKVKALNEKGEEVTIEGKELLARAFCHEIDHLNGVLYIDKAINPEGEE</sequence>
<dbReference type="PANTHER" id="PTHR10458:SF22">
    <property type="entry name" value="PEPTIDE DEFORMYLASE"/>
    <property type="match status" value="1"/>
</dbReference>
<dbReference type="CDD" id="cd00487">
    <property type="entry name" value="Pep_deformylase"/>
    <property type="match status" value="1"/>
</dbReference>
<keyword evidence="3" id="KW-0479">Metal-binding</keyword>
<dbReference type="InterPro" id="IPR036821">
    <property type="entry name" value="Peptide_deformylase_sf"/>
</dbReference>
<evidence type="ECO:0000256" key="2">
    <source>
        <dbReference type="ARBA" id="ARBA00023004"/>
    </source>
</evidence>
<comment type="cofactor">
    <cofactor evidence="3">
        <name>Fe(2+)</name>
        <dbReference type="ChEBI" id="CHEBI:29033"/>
    </cofactor>
    <text evidence="3">Binds 1 Fe(2+) ion.</text>
</comment>
<feature type="binding site" evidence="3">
    <location>
        <position position="130"/>
    </location>
    <ligand>
        <name>Fe cation</name>
        <dbReference type="ChEBI" id="CHEBI:24875"/>
    </ligand>
</feature>
<dbReference type="Gene3D" id="3.90.45.10">
    <property type="entry name" value="Peptide deformylase"/>
    <property type="match status" value="1"/>
</dbReference>
<dbReference type="PRINTS" id="PR01576">
    <property type="entry name" value="PDEFORMYLASE"/>
</dbReference>
<proteinExistence type="inferred from homology"/>
<reference evidence="4 5" key="1">
    <citation type="submission" date="2021-03" db="EMBL/GenBank/DDBJ databases">
        <title>Genomic Encyclopedia of Type Strains, Phase IV (KMG-IV): sequencing the most valuable type-strain genomes for metagenomic binning, comparative biology and taxonomic classification.</title>
        <authorList>
            <person name="Goeker M."/>
        </authorList>
    </citation>
    <scope>NUCLEOTIDE SEQUENCE [LARGE SCALE GENOMIC DNA]</scope>
    <source>
        <strain evidence="4 5">DSM 28783</strain>
    </source>
</reference>
<evidence type="ECO:0000256" key="1">
    <source>
        <dbReference type="ARBA" id="ARBA00010759"/>
    </source>
</evidence>
<evidence type="ECO:0000313" key="4">
    <source>
        <dbReference type="EMBL" id="MBP2031604.1"/>
    </source>
</evidence>
<dbReference type="EMBL" id="JAGGLM010000001">
    <property type="protein sequence ID" value="MBP2031604.1"/>
    <property type="molecule type" value="Genomic_DNA"/>
</dbReference>
<keyword evidence="3" id="KW-0648">Protein biosynthesis</keyword>
<dbReference type="RefSeq" id="WP_209700553.1">
    <property type="nucleotide sequence ID" value="NZ_JAGGLM010000001.1"/>
</dbReference>
<dbReference type="PANTHER" id="PTHR10458">
    <property type="entry name" value="PEPTIDE DEFORMYLASE"/>
    <property type="match status" value="1"/>
</dbReference>
<gene>
    <name evidence="3" type="primary">def</name>
    <name evidence="4" type="ORF">J2Z42_000269</name>
</gene>
<protein>
    <recommendedName>
        <fullName evidence="3">Peptide deformylase</fullName>
        <shortName evidence="3">PDF</shortName>
        <ecNumber evidence="3">3.5.1.88</ecNumber>
    </recommendedName>
    <alternativeName>
        <fullName evidence="3">Polypeptide deformylase</fullName>
    </alternativeName>
</protein>
<dbReference type="SUPFAM" id="SSF56420">
    <property type="entry name" value="Peptide deformylase"/>
    <property type="match status" value="1"/>
</dbReference>
<evidence type="ECO:0000256" key="3">
    <source>
        <dbReference type="HAMAP-Rule" id="MF_00163"/>
    </source>
</evidence>
<organism evidence="4 5">
    <name type="scientific">Clostridium algifaecis</name>
    <dbReference type="NCBI Taxonomy" id="1472040"/>
    <lineage>
        <taxon>Bacteria</taxon>
        <taxon>Bacillati</taxon>
        <taxon>Bacillota</taxon>
        <taxon>Clostridia</taxon>
        <taxon>Eubacteriales</taxon>
        <taxon>Clostridiaceae</taxon>
        <taxon>Clostridium</taxon>
    </lineage>
</organism>
<accession>A0ABS4KNJ2</accession>
<comment type="function">
    <text evidence="3">Removes the formyl group from the N-terminal Met of newly synthesized proteins. Requires at least a dipeptide for an efficient rate of reaction. N-terminal L-methionine is a prerequisite for activity but the enzyme has broad specificity at other positions.</text>
</comment>
<name>A0ABS4KNJ2_9CLOT</name>
<dbReference type="EC" id="3.5.1.88" evidence="3"/>
<dbReference type="PIRSF" id="PIRSF004749">
    <property type="entry name" value="Pep_def"/>
    <property type="match status" value="1"/>
</dbReference>
<dbReference type="Pfam" id="PF01327">
    <property type="entry name" value="Pep_deformylase"/>
    <property type="match status" value="1"/>
</dbReference>
<dbReference type="NCBIfam" id="TIGR00079">
    <property type="entry name" value="pept_deformyl"/>
    <property type="match status" value="1"/>
</dbReference>
<comment type="catalytic activity">
    <reaction evidence="3">
        <text>N-terminal N-formyl-L-methionyl-[peptide] + H2O = N-terminal L-methionyl-[peptide] + formate</text>
        <dbReference type="Rhea" id="RHEA:24420"/>
        <dbReference type="Rhea" id="RHEA-COMP:10639"/>
        <dbReference type="Rhea" id="RHEA-COMP:10640"/>
        <dbReference type="ChEBI" id="CHEBI:15377"/>
        <dbReference type="ChEBI" id="CHEBI:15740"/>
        <dbReference type="ChEBI" id="CHEBI:49298"/>
        <dbReference type="ChEBI" id="CHEBI:64731"/>
        <dbReference type="EC" id="3.5.1.88"/>
    </reaction>
</comment>
<keyword evidence="3 4" id="KW-0378">Hydrolase</keyword>
<dbReference type="Proteomes" id="UP001519307">
    <property type="component" value="Unassembled WGS sequence"/>
</dbReference>
<feature type="binding site" evidence="3">
    <location>
        <position position="134"/>
    </location>
    <ligand>
        <name>Fe cation</name>
        <dbReference type="ChEBI" id="CHEBI:24875"/>
    </ligand>
</feature>
<feature type="active site" evidence="3">
    <location>
        <position position="131"/>
    </location>
</feature>
<comment type="similarity">
    <text evidence="1 3">Belongs to the polypeptide deformylase family.</text>
</comment>
<evidence type="ECO:0000313" key="5">
    <source>
        <dbReference type="Proteomes" id="UP001519307"/>
    </source>
</evidence>
<dbReference type="InterPro" id="IPR023635">
    <property type="entry name" value="Peptide_deformylase"/>
</dbReference>
<keyword evidence="2 3" id="KW-0408">Iron</keyword>
<dbReference type="NCBIfam" id="NF001159">
    <property type="entry name" value="PRK00150.1-3"/>
    <property type="match status" value="1"/>
</dbReference>
<comment type="caution">
    <text evidence="4">The sequence shown here is derived from an EMBL/GenBank/DDBJ whole genome shotgun (WGS) entry which is preliminary data.</text>
</comment>
<keyword evidence="5" id="KW-1185">Reference proteome</keyword>
<dbReference type="HAMAP" id="MF_00163">
    <property type="entry name" value="Pep_deformylase"/>
    <property type="match status" value="1"/>
</dbReference>